<gene>
    <name evidence="1" type="ORF">HYG82_18470</name>
</gene>
<dbReference type="EMBL" id="CP058601">
    <property type="protein sequence ID" value="QLG50678.1"/>
    <property type="molecule type" value="Genomic_DNA"/>
</dbReference>
<evidence type="ECO:0000313" key="2">
    <source>
        <dbReference type="Proteomes" id="UP000509241"/>
    </source>
</evidence>
<dbReference type="OrthoDB" id="193791at2157"/>
<dbReference type="GeneID" id="56035319"/>
<dbReference type="KEGG" id="haly:HYG82_18470"/>
<organism evidence="1 2">
    <name type="scientific">Natrinema halophilum</name>
    <dbReference type="NCBI Taxonomy" id="1699371"/>
    <lineage>
        <taxon>Archaea</taxon>
        <taxon>Methanobacteriati</taxon>
        <taxon>Methanobacteriota</taxon>
        <taxon>Stenosarchaea group</taxon>
        <taxon>Halobacteria</taxon>
        <taxon>Halobacteriales</taxon>
        <taxon>Natrialbaceae</taxon>
        <taxon>Natrinema</taxon>
    </lineage>
</organism>
<evidence type="ECO:0000313" key="1">
    <source>
        <dbReference type="EMBL" id="QLG50678.1"/>
    </source>
</evidence>
<sequence>MNRSAILDQLADDFALAVPTVDNRADHDRWQAGIGPFEEWNQIEILREEIDGDTSYTIKTEEPYLDGGQRADIFTESTDTNFRLRRSLSDFVTRTETSIQTALRMYSP</sequence>
<dbReference type="RefSeq" id="WP_179263409.1">
    <property type="nucleotide sequence ID" value="NZ_CP058601.1"/>
</dbReference>
<proteinExistence type="predicted"/>
<name>A0A7D5KMF5_9EURY</name>
<keyword evidence="2" id="KW-1185">Reference proteome</keyword>
<dbReference type="AlphaFoldDB" id="A0A7D5KMF5"/>
<dbReference type="Proteomes" id="UP000509241">
    <property type="component" value="Chromosome"/>
</dbReference>
<reference evidence="1 2" key="1">
    <citation type="submission" date="2020-07" db="EMBL/GenBank/DDBJ databases">
        <authorList>
            <person name="Cui H."/>
        </authorList>
    </citation>
    <scope>NUCLEOTIDE SEQUENCE [LARGE SCALE GENOMIC DNA]</scope>
    <source>
        <strain evidence="1 2">YPL8</strain>
    </source>
</reference>
<accession>A0A7D5KMF5</accession>
<protein>
    <submittedName>
        <fullName evidence="1">Uncharacterized protein</fullName>
    </submittedName>
</protein>